<dbReference type="SUPFAM" id="SSF51735">
    <property type="entry name" value="NAD(P)-binding Rossmann-fold domains"/>
    <property type="match status" value="1"/>
</dbReference>
<dbReference type="Pfam" id="PF00106">
    <property type="entry name" value="adh_short"/>
    <property type="match status" value="1"/>
</dbReference>
<protein>
    <submittedName>
        <fullName evidence="4">SDR family NAD(P)-dependent oxidoreductase</fullName>
    </submittedName>
</protein>
<evidence type="ECO:0000313" key="5">
    <source>
        <dbReference type="Proteomes" id="UP001305606"/>
    </source>
</evidence>
<organism evidence="4 5">
    <name type="scientific">Streptomyces luomodiensis</name>
    <dbReference type="NCBI Taxonomy" id="3026192"/>
    <lineage>
        <taxon>Bacteria</taxon>
        <taxon>Bacillati</taxon>
        <taxon>Actinomycetota</taxon>
        <taxon>Actinomycetes</taxon>
        <taxon>Kitasatosporales</taxon>
        <taxon>Streptomycetaceae</taxon>
        <taxon>Streptomyces</taxon>
    </lineage>
</organism>
<evidence type="ECO:0000313" key="4">
    <source>
        <dbReference type="EMBL" id="WNF00364.1"/>
    </source>
</evidence>
<dbReference type="PANTHER" id="PTHR44196:SF1">
    <property type="entry name" value="DEHYDROGENASE_REDUCTASE SDR FAMILY MEMBER 7B"/>
    <property type="match status" value="1"/>
</dbReference>
<dbReference type="InterPro" id="IPR002347">
    <property type="entry name" value="SDR_fam"/>
</dbReference>
<dbReference type="InterPro" id="IPR036291">
    <property type="entry name" value="NAD(P)-bd_dom_sf"/>
</dbReference>
<feature type="domain" description="Ketoreductase" evidence="3">
    <location>
        <begin position="10"/>
        <end position="199"/>
    </location>
</feature>
<dbReference type="EMBL" id="CP117522">
    <property type="protein sequence ID" value="WNF00364.1"/>
    <property type="molecule type" value="Genomic_DNA"/>
</dbReference>
<comment type="similarity">
    <text evidence="1">Belongs to the short-chain dehydrogenases/reductases (SDR) family.</text>
</comment>
<dbReference type="PANTHER" id="PTHR44196">
    <property type="entry name" value="DEHYDROGENASE/REDUCTASE SDR FAMILY MEMBER 7B"/>
    <property type="match status" value="1"/>
</dbReference>
<dbReference type="Proteomes" id="UP001305606">
    <property type="component" value="Chromosome"/>
</dbReference>
<accession>A0ABY9V6B8</accession>
<dbReference type="RefSeq" id="WP_311038758.1">
    <property type="nucleotide sequence ID" value="NZ_CP117522.1"/>
</dbReference>
<keyword evidence="2" id="KW-0560">Oxidoreductase</keyword>
<sequence length="268" mass="27952">MTGLKLDESRVAVVTGGASGIGAAIVDELLARGVEVAVLDVDEAALRDLVDRVEAAGRRVRVYPCDVADWMAVEAAAADILADLGRVDVLCANAGVAGHRTPLWRQDPAEMERVLRVNVLGVTNAIRAFVPQMVERRAGHVAVTGSYLAFVTRSGGGNAAYASTKHADLAICEVLAEEFAHLDIPVGVSMVAPGPVATPLQATATTPADHADALPPAKKILDFVKASDVAAATILAIEEGRSSVLVDAATTEYVRLRLTARLESLTSA</sequence>
<keyword evidence="5" id="KW-1185">Reference proteome</keyword>
<dbReference type="SMART" id="SM00822">
    <property type="entry name" value="PKS_KR"/>
    <property type="match status" value="1"/>
</dbReference>
<dbReference type="InterPro" id="IPR057326">
    <property type="entry name" value="KR_dom"/>
</dbReference>
<evidence type="ECO:0000256" key="2">
    <source>
        <dbReference type="ARBA" id="ARBA00023002"/>
    </source>
</evidence>
<dbReference type="PROSITE" id="PS00061">
    <property type="entry name" value="ADH_SHORT"/>
    <property type="match status" value="1"/>
</dbReference>
<gene>
    <name evidence="4" type="ORF">PS467_36100</name>
</gene>
<evidence type="ECO:0000256" key="1">
    <source>
        <dbReference type="ARBA" id="ARBA00006484"/>
    </source>
</evidence>
<dbReference type="Gene3D" id="3.40.50.720">
    <property type="entry name" value="NAD(P)-binding Rossmann-like Domain"/>
    <property type="match status" value="1"/>
</dbReference>
<reference evidence="4 5" key="1">
    <citation type="submission" date="2023-02" db="EMBL/GenBank/DDBJ databases">
        <title>Streptomyces sp. SCA4-21 with antifungal activity against Fusarium oxysporum f. sp. cubense, Streptomyces sp. SCA2-17 with antifungal activity against Fusarium oxysporum f. sp. cubense.</title>
        <authorList>
            <person name="Qi D."/>
        </authorList>
    </citation>
    <scope>NUCLEOTIDE SEQUENCE [LARGE SCALE GENOMIC DNA]</scope>
    <source>
        <strain evidence="4 5">SCA4-21</strain>
    </source>
</reference>
<name>A0ABY9V6B8_9ACTN</name>
<dbReference type="PRINTS" id="PR00081">
    <property type="entry name" value="GDHRDH"/>
</dbReference>
<dbReference type="InterPro" id="IPR020904">
    <property type="entry name" value="Sc_DH/Rdtase_CS"/>
</dbReference>
<evidence type="ECO:0000259" key="3">
    <source>
        <dbReference type="SMART" id="SM00822"/>
    </source>
</evidence>
<proteinExistence type="inferred from homology"/>